<evidence type="ECO:0000256" key="1">
    <source>
        <dbReference type="SAM" id="Phobius"/>
    </source>
</evidence>
<organism evidence="2 3">
    <name type="scientific">OM182 bacterium BACL3 MAG-120924-bin41</name>
    <dbReference type="NCBI Taxonomy" id="1655632"/>
    <lineage>
        <taxon>Bacteria</taxon>
        <taxon>Pseudomonadati</taxon>
        <taxon>Pseudomonadota</taxon>
        <taxon>Gammaproteobacteria</taxon>
        <taxon>OMG group</taxon>
        <taxon>OM182 clade</taxon>
    </lineage>
</organism>
<evidence type="ECO:0000313" key="2">
    <source>
        <dbReference type="EMBL" id="KRP29227.1"/>
    </source>
</evidence>
<gene>
    <name evidence="2" type="ORF">ABS30_03870</name>
</gene>
<reference evidence="2 3" key="1">
    <citation type="submission" date="2015-10" db="EMBL/GenBank/DDBJ databases">
        <title>Metagenome-Assembled Genomes uncover a global brackish microbiome.</title>
        <authorList>
            <person name="Hugerth L.W."/>
            <person name="Larsson J."/>
            <person name="Alneberg J."/>
            <person name="Lindh M.V."/>
            <person name="Legrand C."/>
            <person name="Pinhassi J."/>
            <person name="Andersson A.F."/>
        </authorList>
    </citation>
    <scope>NUCLEOTIDE SEQUENCE [LARGE SCALE GENOMIC DNA]</scope>
    <source>
        <strain evidence="2">BACL3 MAG-120924-bin41</strain>
    </source>
</reference>
<name>A0A0R2X5S3_9GAMM</name>
<protein>
    <submittedName>
        <fullName evidence="2">Uncharacterized protein</fullName>
    </submittedName>
</protein>
<evidence type="ECO:0000313" key="3">
    <source>
        <dbReference type="Proteomes" id="UP000052138"/>
    </source>
</evidence>
<feature type="transmembrane region" description="Helical" evidence="1">
    <location>
        <begin position="37"/>
        <end position="56"/>
    </location>
</feature>
<comment type="caution">
    <text evidence="2">The sequence shown here is derived from an EMBL/GenBank/DDBJ whole genome shotgun (WGS) entry which is preliminary data.</text>
</comment>
<sequence length="211" mass="22984">MVNTLPRAFAIAVIVNLVVVAYVIASGFHGVHAENALFENIQAVCLIFAALLYALSSFGNKTTDRIELIGLALLCFSFSLREIDIELVGLPPLIEQFLVGKGRTATLLVLWSGYLALLLRQPIGFVDLIKRQFDSGLVAYLLIAACLLVCGALFDRGILMLNHPRLYEELLEVNAYLLLFIPAAKAIIAVVRKPQDQSVESPDSVSLTAAD</sequence>
<feature type="transmembrane region" description="Helical" evidence="1">
    <location>
        <begin position="7"/>
        <end position="25"/>
    </location>
</feature>
<feature type="transmembrane region" description="Helical" evidence="1">
    <location>
        <begin position="174"/>
        <end position="191"/>
    </location>
</feature>
<accession>A0A0R2X5S3</accession>
<dbReference type="Proteomes" id="UP000052138">
    <property type="component" value="Unassembled WGS sequence"/>
</dbReference>
<dbReference type="EMBL" id="LIDJ01000079">
    <property type="protein sequence ID" value="KRP29227.1"/>
    <property type="molecule type" value="Genomic_DNA"/>
</dbReference>
<keyword evidence="1" id="KW-1133">Transmembrane helix</keyword>
<feature type="transmembrane region" description="Helical" evidence="1">
    <location>
        <begin position="137"/>
        <end position="154"/>
    </location>
</feature>
<keyword evidence="1" id="KW-0472">Membrane</keyword>
<dbReference type="AlphaFoldDB" id="A0A0R2X5S3"/>
<proteinExistence type="predicted"/>
<keyword evidence="1" id="KW-0812">Transmembrane</keyword>